<keyword evidence="4" id="KW-1185">Reference proteome</keyword>
<feature type="compositionally biased region" description="Low complexity" evidence="1">
    <location>
        <begin position="624"/>
        <end position="634"/>
    </location>
</feature>
<name>A0A8H3I966_9LECA</name>
<evidence type="ECO:0000313" key="3">
    <source>
        <dbReference type="EMBL" id="CAF9912085.1"/>
    </source>
</evidence>
<evidence type="ECO:0000256" key="1">
    <source>
        <dbReference type="SAM" id="MobiDB-lite"/>
    </source>
</evidence>
<evidence type="ECO:0000256" key="2">
    <source>
        <dbReference type="SAM" id="Phobius"/>
    </source>
</evidence>
<keyword evidence="2" id="KW-0472">Membrane</keyword>
<feature type="transmembrane region" description="Helical" evidence="2">
    <location>
        <begin position="220"/>
        <end position="240"/>
    </location>
</feature>
<feature type="transmembrane region" description="Helical" evidence="2">
    <location>
        <begin position="260"/>
        <end position="284"/>
    </location>
</feature>
<feature type="compositionally biased region" description="Polar residues" evidence="1">
    <location>
        <begin position="657"/>
        <end position="684"/>
    </location>
</feature>
<feature type="transmembrane region" description="Helical" evidence="2">
    <location>
        <begin position="142"/>
        <end position="159"/>
    </location>
</feature>
<feature type="compositionally biased region" description="Pro residues" evidence="1">
    <location>
        <begin position="436"/>
        <end position="445"/>
    </location>
</feature>
<feature type="region of interest" description="Disordered" evidence="1">
    <location>
        <begin position="613"/>
        <end position="690"/>
    </location>
</feature>
<accession>A0A8H3I966</accession>
<dbReference type="AlphaFoldDB" id="A0A8H3I966"/>
<feature type="transmembrane region" description="Helical" evidence="2">
    <location>
        <begin position="179"/>
        <end position="200"/>
    </location>
</feature>
<organism evidence="3 4">
    <name type="scientific">Gomphillus americanus</name>
    <dbReference type="NCBI Taxonomy" id="1940652"/>
    <lineage>
        <taxon>Eukaryota</taxon>
        <taxon>Fungi</taxon>
        <taxon>Dikarya</taxon>
        <taxon>Ascomycota</taxon>
        <taxon>Pezizomycotina</taxon>
        <taxon>Lecanoromycetes</taxon>
        <taxon>OSLEUM clade</taxon>
        <taxon>Ostropomycetidae</taxon>
        <taxon>Ostropales</taxon>
        <taxon>Graphidaceae</taxon>
        <taxon>Gomphilloideae</taxon>
        <taxon>Gomphillus</taxon>
    </lineage>
</organism>
<proteinExistence type="predicted"/>
<dbReference type="EMBL" id="CAJPDQ010000007">
    <property type="protein sequence ID" value="CAF9912085.1"/>
    <property type="molecule type" value="Genomic_DNA"/>
</dbReference>
<evidence type="ECO:0000313" key="4">
    <source>
        <dbReference type="Proteomes" id="UP000664169"/>
    </source>
</evidence>
<feature type="region of interest" description="Disordered" evidence="1">
    <location>
        <begin position="415"/>
        <end position="492"/>
    </location>
</feature>
<feature type="transmembrane region" description="Helical" evidence="2">
    <location>
        <begin position="53"/>
        <end position="74"/>
    </location>
</feature>
<protein>
    <submittedName>
        <fullName evidence="3">Uncharacterized protein</fullName>
    </submittedName>
</protein>
<feature type="compositionally biased region" description="Polar residues" evidence="1">
    <location>
        <begin position="451"/>
        <end position="461"/>
    </location>
</feature>
<feature type="transmembrane region" description="Helical" evidence="2">
    <location>
        <begin position="104"/>
        <end position="122"/>
    </location>
</feature>
<gene>
    <name evidence="3" type="ORF">GOMPHAMPRED_007549</name>
</gene>
<sequence>MSGVLEQGDFDFGSAASLVNGVLNGTYNATNNSSQFQDAVEEILLKDVKTHRVTLLILSTFSLFAALVVVFVVFTDARTVQKARLLPKSGARQNLWASIHKAEVMPLAIAVASIIQSCAVLGVQSQTLDTFWATGCTLTAQLIWPMIWIVAFTVTAFSLESSFRSLRSMRFEPRGKVHLLASLVLIVLLLLATFITAHVLPSKDVCWGSLVWWAVHFVQPSIALAGGIILVNVVTGIVMVTQLMKTVEMCRDERIAASRVVYSLVINISIMAILLPFFILLIVGKMNKEASYMADVAVTLNGLVHAVVHLFLRTNSEPTAIRPSNIPWIRNRPLRFFGPNDLNVHTFISTPLVSDREIGRALLYPNQQILTTEKKPSIGAEDFSSLPRQQYISIHPDVAPVAAIARKDSHKSPALSRYSIFPADRSSTRKNSAPETPIPPLPQSVPHPRANSISQPRSSMKSIMRRFSHDGGSLSKALRPPQPSFAPHARSDSAATSEIVEIGFRFSNAPFHTDPPAPQKPAAIVQTVSLAPEPALLSPDRYVPAAKYAESAKSRPTTPGAPENTIDVPEVKMPIRPPRIVGLPRGPNVKKGIAQKGIRDSITAKLIGMKRPVTDKSLPPVPTEEQSQESAALEALRHSTTTSKIAPLKQAVPNWRQAVTRTDVSPTSTNRKSNSWKAEQNSKTPPEGWL</sequence>
<keyword evidence="2" id="KW-0812">Transmembrane</keyword>
<keyword evidence="2" id="KW-1133">Transmembrane helix</keyword>
<comment type="caution">
    <text evidence="3">The sequence shown here is derived from an EMBL/GenBank/DDBJ whole genome shotgun (WGS) entry which is preliminary data.</text>
</comment>
<reference evidence="3" key="1">
    <citation type="submission" date="2021-03" db="EMBL/GenBank/DDBJ databases">
        <authorList>
            <person name="Tagirdzhanova G."/>
        </authorList>
    </citation>
    <scope>NUCLEOTIDE SEQUENCE</scope>
</reference>
<dbReference type="OrthoDB" id="5368516at2759"/>
<dbReference type="Proteomes" id="UP000664169">
    <property type="component" value="Unassembled WGS sequence"/>
</dbReference>